<proteinExistence type="predicted"/>
<evidence type="ECO:0000313" key="2">
    <source>
        <dbReference type="Proteomes" id="UP001273136"/>
    </source>
</evidence>
<protein>
    <submittedName>
        <fullName evidence="1">Uncharacterized protein</fullName>
    </submittedName>
</protein>
<reference evidence="1" key="1">
    <citation type="submission" date="2023-06" db="EMBL/GenBank/DDBJ databases">
        <title>Genome sequence of Methancorpusculaceae sp. Ag1.</title>
        <authorList>
            <person name="Protasov E."/>
            <person name="Platt K."/>
            <person name="Poehlein A."/>
            <person name="Daniel R."/>
            <person name="Brune A."/>
        </authorList>
    </citation>
    <scope>NUCLEOTIDE SEQUENCE</scope>
    <source>
        <strain evidence="1">Ag1</strain>
    </source>
</reference>
<accession>A0AAE4ME79</accession>
<dbReference type="EMBL" id="JAWDKA010000022">
    <property type="protein sequence ID" value="MDV0442659.1"/>
    <property type="molecule type" value="Genomic_DNA"/>
</dbReference>
<dbReference type="RefSeq" id="WP_338095082.1">
    <property type="nucleotide sequence ID" value="NZ_JAWDKA010000022.1"/>
</dbReference>
<keyword evidence="2" id="KW-1185">Reference proteome</keyword>
<gene>
    <name evidence="1" type="ORF">McpAg1_19240</name>
</gene>
<dbReference type="AlphaFoldDB" id="A0AAE4ME79"/>
<dbReference type="Proteomes" id="UP001273136">
    <property type="component" value="Unassembled WGS sequence"/>
</dbReference>
<evidence type="ECO:0000313" key="1">
    <source>
        <dbReference type="EMBL" id="MDV0442659.1"/>
    </source>
</evidence>
<name>A0AAE4ME79_9EURY</name>
<organism evidence="1 2">
    <name type="scientific">Methanorbis furvi</name>
    <dbReference type="NCBI Taxonomy" id="3028299"/>
    <lineage>
        <taxon>Archaea</taxon>
        <taxon>Methanobacteriati</taxon>
        <taxon>Methanobacteriota</taxon>
        <taxon>Stenosarchaea group</taxon>
        <taxon>Methanomicrobia</taxon>
        <taxon>Methanomicrobiales</taxon>
        <taxon>Methanocorpusculaceae</taxon>
        <taxon>Methanorbis</taxon>
    </lineage>
</organism>
<comment type="caution">
    <text evidence="1">The sequence shown here is derived from an EMBL/GenBank/DDBJ whole genome shotgun (WGS) entry which is preliminary data.</text>
</comment>
<sequence length="65" mass="7520">MTDEKTLIRIKSVLNQLSILCDFVDVDAQYEEFPRANAYNEGLATVYKDLEMAYKELKGEQNESK</sequence>